<dbReference type="RefSeq" id="WP_371239786.1">
    <property type="nucleotide sequence ID" value="NZ_JAHWZY010000019.1"/>
</dbReference>
<evidence type="ECO:0000313" key="1">
    <source>
        <dbReference type="EMBL" id="MEZ3180832.1"/>
    </source>
</evidence>
<name>A0ABV4J1M3_9ACTN</name>
<keyword evidence="1" id="KW-0255">Endonuclease</keyword>
<comment type="caution">
    <text evidence="1">The sequence shown here is derived from an EMBL/GenBank/DDBJ whole genome shotgun (WGS) entry which is preliminary data.</text>
</comment>
<evidence type="ECO:0000313" key="2">
    <source>
        <dbReference type="Proteomes" id="UP001567537"/>
    </source>
</evidence>
<protein>
    <submittedName>
        <fullName evidence="1">HNH endonuclease</fullName>
    </submittedName>
</protein>
<sequence length="184" mass="20664">MTDPRPPKWAIVQYWANKPPGHDVFTPHLDPDNPCCFACGWFSERWTEGRSPRKAWERATLERAHIVPAGLEGFNAASNIILLCSPCHRDSPDWHDPWEMAVWISNRDERPSKEMEHVDAWLQAAGRVPLFKVALSEVVARGGSAEEAAGVMRQHARRAVVHSGELSQGTMEAILRATARELLP</sequence>
<keyword evidence="2" id="KW-1185">Reference proteome</keyword>
<keyword evidence="1" id="KW-0378">Hydrolase</keyword>
<dbReference type="CDD" id="cd00085">
    <property type="entry name" value="HNHc"/>
    <property type="match status" value="1"/>
</dbReference>
<organism evidence="1 2">
    <name type="scientific">Streptomyces pimonensis</name>
    <dbReference type="NCBI Taxonomy" id="2860288"/>
    <lineage>
        <taxon>Bacteria</taxon>
        <taxon>Bacillati</taxon>
        <taxon>Actinomycetota</taxon>
        <taxon>Actinomycetes</taxon>
        <taxon>Kitasatosporales</taxon>
        <taxon>Streptomycetaceae</taxon>
        <taxon>Streptomyces</taxon>
    </lineage>
</organism>
<dbReference type="InterPro" id="IPR003615">
    <property type="entry name" value="HNH_nuc"/>
</dbReference>
<proteinExistence type="predicted"/>
<keyword evidence="1" id="KW-0540">Nuclease</keyword>
<dbReference type="Proteomes" id="UP001567537">
    <property type="component" value="Unassembled WGS sequence"/>
</dbReference>
<dbReference type="EMBL" id="JAHWZY010000019">
    <property type="protein sequence ID" value="MEZ3180832.1"/>
    <property type="molecule type" value="Genomic_DNA"/>
</dbReference>
<gene>
    <name evidence="1" type="ORF">KYY02_19695</name>
</gene>
<accession>A0ABV4J1M3</accession>
<dbReference type="GO" id="GO:0004519">
    <property type="term" value="F:endonuclease activity"/>
    <property type="evidence" value="ECO:0007669"/>
    <property type="project" value="UniProtKB-KW"/>
</dbReference>
<dbReference type="Gene3D" id="1.10.30.50">
    <property type="match status" value="1"/>
</dbReference>
<reference evidence="1 2" key="1">
    <citation type="journal article" date="2021" name="Res Sq">
        <title>Streptomyces Pimoensis sp. nov., Isolated From the Taklimakan Desert in Xinjiang, China.</title>
        <authorList>
            <person name="Zhang P."/>
            <person name="Luo X."/>
            <person name="Luo X."/>
            <person name="Liu Z."/>
            <person name="Xia Z."/>
            <person name="Wan C."/>
            <person name="zhang L."/>
        </authorList>
    </citation>
    <scope>NUCLEOTIDE SEQUENCE [LARGE SCALE GENOMIC DNA]</scope>
    <source>
        <strain evidence="1 2">TRM75549</strain>
    </source>
</reference>